<dbReference type="KEGG" id="asc:ASAC_0497"/>
<dbReference type="RefSeq" id="WP_013266416.1">
    <property type="nucleotide sequence ID" value="NC_014374.1"/>
</dbReference>
<dbReference type="GO" id="GO:0051536">
    <property type="term" value="F:iron-sulfur cluster binding"/>
    <property type="evidence" value="ECO:0007669"/>
    <property type="project" value="UniProtKB-KW"/>
</dbReference>
<keyword evidence="2" id="KW-0479">Metal-binding</keyword>
<organism evidence="6 7">
    <name type="scientific">Acidilobus saccharovorans (strain DSM 16705 / JCM 18335 / VKM B-2471 / 345-15)</name>
    <dbReference type="NCBI Taxonomy" id="666510"/>
    <lineage>
        <taxon>Archaea</taxon>
        <taxon>Thermoproteota</taxon>
        <taxon>Thermoprotei</taxon>
        <taxon>Acidilobales</taxon>
        <taxon>Acidilobaceae</taxon>
        <taxon>Acidilobus</taxon>
    </lineage>
</organism>
<dbReference type="Pfam" id="PF13459">
    <property type="entry name" value="Fer4_15"/>
    <property type="match status" value="1"/>
</dbReference>
<keyword evidence="4" id="KW-0408">Iron</keyword>
<keyword evidence="3" id="KW-0249">Electron transport</keyword>
<gene>
    <name evidence="6" type="ordered locus">ASAC_0497</name>
</gene>
<dbReference type="Gene3D" id="3.30.70.20">
    <property type="match status" value="1"/>
</dbReference>
<keyword evidence="1" id="KW-0813">Transport</keyword>
<dbReference type="eggNOG" id="arCOG00349">
    <property type="taxonomic scope" value="Archaea"/>
</dbReference>
<dbReference type="PANTHER" id="PTHR36923">
    <property type="entry name" value="FERREDOXIN"/>
    <property type="match status" value="1"/>
</dbReference>
<dbReference type="GO" id="GO:0046872">
    <property type="term" value="F:metal ion binding"/>
    <property type="evidence" value="ECO:0007669"/>
    <property type="project" value="UniProtKB-KW"/>
</dbReference>
<evidence type="ECO:0000313" key="6">
    <source>
        <dbReference type="EMBL" id="ADL18904.1"/>
    </source>
</evidence>
<dbReference type="Proteomes" id="UP000000346">
    <property type="component" value="Chromosome"/>
</dbReference>
<reference evidence="6 7" key="1">
    <citation type="journal article" date="2010" name="Appl. Environ. Microbiol.">
        <title>The genome sequence of the crenarchaeon Acidilobus saccharovorans supports a new order, Acidilobales, and suggests an important ecological role in terrestrial acidic hot springs.</title>
        <authorList>
            <person name="Mardanov A.V."/>
            <person name="Svetlitchnyi V.A."/>
            <person name="Beletsky A.V."/>
            <person name="Prokofeva M.I."/>
            <person name="Bonch-Osmolovskaya E.A."/>
            <person name="Ravin N.V."/>
            <person name="Skryabin K.G."/>
        </authorList>
    </citation>
    <scope>NUCLEOTIDE SEQUENCE [LARGE SCALE GENOMIC DNA]</scope>
    <source>
        <strain evidence="7">DSM 16705 / JCM 18335 / VKM B-2471 / 345-15</strain>
    </source>
</reference>
<name>D9Q0R6_ACIS3</name>
<proteinExistence type="predicted"/>
<keyword evidence="7" id="KW-1185">Reference proteome</keyword>
<dbReference type="PANTHER" id="PTHR36923:SF3">
    <property type="entry name" value="FERREDOXIN"/>
    <property type="match status" value="1"/>
</dbReference>
<keyword evidence="5" id="KW-0411">Iron-sulfur</keyword>
<evidence type="ECO:0000256" key="1">
    <source>
        <dbReference type="ARBA" id="ARBA00022448"/>
    </source>
</evidence>
<evidence type="ECO:0000256" key="3">
    <source>
        <dbReference type="ARBA" id="ARBA00022982"/>
    </source>
</evidence>
<dbReference type="InParanoid" id="D9Q0R6"/>
<accession>D9Q0R6</accession>
<dbReference type="STRING" id="666510.ASAC_0497"/>
<dbReference type="AlphaFoldDB" id="D9Q0R6"/>
<dbReference type="SUPFAM" id="SSF54862">
    <property type="entry name" value="4Fe-4S ferredoxins"/>
    <property type="match status" value="1"/>
</dbReference>
<dbReference type="InterPro" id="IPR051269">
    <property type="entry name" value="Fe-S_cluster_ET"/>
</dbReference>
<protein>
    <submittedName>
        <fullName evidence="6">Ferredoxin</fullName>
    </submittedName>
</protein>
<evidence type="ECO:0000256" key="4">
    <source>
        <dbReference type="ARBA" id="ARBA00023004"/>
    </source>
</evidence>
<dbReference type="EMBL" id="CP001742">
    <property type="protein sequence ID" value="ADL18904.1"/>
    <property type="molecule type" value="Genomic_DNA"/>
</dbReference>
<evidence type="ECO:0000256" key="2">
    <source>
        <dbReference type="ARBA" id="ARBA00022723"/>
    </source>
</evidence>
<dbReference type="HOGENOM" id="CLU_139698_9_1_2"/>
<evidence type="ECO:0000313" key="7">
    <source>
        <dbReference type="Proteomes" id="UP000000346"/>
    </source>
</evidence>
<sequence>MTIKVRIDPRDNCIADMVCVSLCGDVFEMSDVDGKSQIIAKWRADPNDINHGEVPDEFQDCVDAAAKSCPTQIIHYEGPNGSY</sequence>
<dbReference type="OrthoDB" id="5583at2157"/>
<evidence type="ECO:0000256" key="5">
    <source>
        <dbReference type="ARBA" id="ARBA00023014"/>
    </source>
</evidence>
<dbReference type="GeneID" id="9498728"/>